<sequence length="294" mass="32938">MEWSVLYRFVLRDFPGRYADAILGRQGSGSSCSWILDLELPGSNLLRQGSWLGLVFTGNQFCWLLTTLESFVAYRFYVLNTTTLKVIIADDHPLLLNGLEHCLSDAGYRIIAAVTNGIEALAAMAKHQPCLAVLDISMPGMNGLEAARQARARGLEARILLLSQYKNLSYIARAKSIPVDGYLLKENAVQDIVRALRTIEQGKSFFDGDLEIIYRLEVAPLLRKLENLSPAERRILLCIARGEDTKAIAEGVGISRRTVEKHRENIRRKLDLDLPDGQALNRWAGEQLDLLEWG</sequence>
<dbReference type="InterPro" id="IPR016032">
    <property type="entry name" value="Sig_transdc_resp-reg_C-effctor"/>
</dbReference>
<dbReference type="GO" id="GO:0000160">
    <property type="term" value="P:phosphorelay signal transduction system"/>
    <property type="evidence" value="ECO:0007669"/>
    <property type="project" value="InterPro"/>
</dbReference>
<dbReference type="InterPro" id="IPR058245">
    <property type="entry name" value="NreC/VraR/RcsB-like_REC"/>
</dbReference>
<dbReference type="PRINTS" id="PR00038">
    <property type="entry name" value="HTHLUXR"/>
</dbReference>
<dbReference type="SMART" id="SM00421">
    <property type="entry name" value="HTH_LUXR"/>
    <property type="match status" value="1"/>
</dbReference>
<dbReference type="Pfam" id="PF00196">
    <property type="entry name" value="GerE"/>
    <property type="match status" value="1"/>
</dbReference>
<evidence type="ECO:0000256" key="3">
    <source>
        <dbReference type="ARBA" id="ARBA00023125"/>
    </source>
</evidence>
<dbReference type="PROSITE" id="PS00622">
    <property type="entry name" value="HTH_LUXR_1"/>
    <property type="match status" value="1"/>
</dbReference>
<dbReference type="InterPro" id="IPR011006">
    <property type="entry name" value="CheY-like_superfamily"/>
</dbReference>
<evidence type="ECO:0000256" key="4">
    <source>
        <dbReference type="ARBA" id="ARBA00023163"/>
    </source>
</evidence>
<organism evidence="8 9">
    <name type="scientific">Neolewinella lacunae</name>
    <dbReference type="NCBI Taxonomy" id="1517758"/>
    <lineage>
        <taxon>Bacteria</taxon>
        <taxon>Pseudomonadati</taxon>
        <taxon>Bacteroidota</taxon>
        <taxon>Saprospiria</taxon>
        <taxon>Saprospirales</taxon>
        <taxon>Lewinellaceae</taxon>
        <taxon>Neolewinella</taxon>
    </lineage>
</organism>
<dbReference type="PANTHER" id="PTHR43214">
    <property type="entry name" value="TWO-COMPONENT RESPONSE REGULATOR"/>
    <property type="match status" value="1"/>
</dbReference>
<evidence type="ECO:0000256" key="2">
    <source>
        <dbReference type="ARBA" id="ARBA00023015"/>
    </source>
</evidence>
<comment type="caution">
    <text evidence="8">The sequence shown here is derived from an EMBL/GenBank/DDBJ whole genome shotgun (WGS) entry which is preliminary data.</text>
</comment>
<dbReference type="EMBL" id="JACSIT010000062">
    <property type="protein sequence ID" value="MBC6993293.1"/>
    <property type="molecule type" value="Genomic_DNA"/>
</dbReference>
<evidence type="ECO:0000313" key="9">
    <source>
        <dbReference type="Proteomes" id="UP000650081"/>
    </source>
</evidence>
<keyword evidence="2" id="KW-0805">Transcription regulation</keyword>
<protein>
    <submittedName>
        <fullName evidence="8">Response regulator transcription factor</fullName>
    </submittedName>
</protein>
<accession>A0A923PFQ3</accession>
<gene>
    <name evidence="8" type="ORF">H9S92_03910</name>
</gene>
<feature type="domain" description="Response regulatory" evidence="7">
    <location>
        <begin position="85"/>
        <end position="200"/>
    </location>
</feature>
<dbReference type="Pfam" id="PF00072">
    <property type="entry name" value="Response_reg"/>
    <property type="match status" value="1"/>
</dbReference>
<keyword evidence="1 5" id="KW-0597">Phosphoprotein</keyword>
<name>A0A923PFQ3_9BACT</name>
<dbReference type="PROSITE" id="PS50043">
    <property type="entry name" value="HTH_LUXR_2"/>
    <property type="match status" value="1"/>
</dbReference>
<dbReference type="RefSeq" id="WP_187465409.1">
    <property type="nucleotide sequence ID" value="NZ_JACSIT010000062.1"/>
</dbReference>
<dbReference type="InterPro" id="IPR039420">
    <property type="entry name" value="WalR-like"/>
</dbReference>
<evidence type="ECO:0000259" key="7">
    <source>
        <dbReference type="PROSITE" id="PS50110"/>
    </source>
</evidence>
<evidence type="ECO:0000313" key="8">
    <source>
        <dbReference type="EMBL" id="MBC6993293.1"/>
    </source>
</evidence>
<dbReference type="CDD" id="cd06170">
    <property type="entry name" value="LuxR_C_like"/>
    <property type="match status" value="1"/>
</dbReference>
<reference evidence="8" key="1">
    <citation type="submission" date="2020-08" db="EMBL/GenBank/DDBJ databases">
        <title>Lewinella bacteria from marine environments.</title>
        <authorList>
            <person name="Zhong Y."/>
        </authorList>
    </citation>
    <scope>NUCLEOTIDE SEQUENCE</scope>
    <source>
        <strain evidence="8">KCTC 42187</strain>
    </source>
</reference>
<dbReference type="InterPro" id="IPR001789">
    <property type="entry name" value="Sig_transdc_resp-reg_receiver"/>
</dbReference>
<evidence type="ECO:0000256" key="5">
    <source>
        <dbReference type="PROSITE-ProRule" id="PRU00169"/>
    </source>
</evidence>
<dbReference type="GO" id="GO:0006355">
    <property type="term" value="P:regulation of DNA-templated transcription"/>
    <property type="evidence" value="ECO:0007669"/>
    <property type="project" value="InterPro"/>
</dbReference>
<dbReference type="GO" id="GO:0003677">
    <property type="term" value="F:DNA binding"/>
    <property type="evidence" value="ECO:0007669"/>
    <property type="project" value="UniProtKB-KW"/>
</dbReference>
<dbReference type="SMART" id="SM00448">
    <property type="entry name" value="REC"/>
    <property type="match status" value="1"/>
</dbReference>
<dbReference type="CDD" id="cd17535">
    <property type="entry name" value="REC_NarL-like"/>
    <property type="match status" value="1"/>
</dbReference>
<dbReference type="Gene3D" id="3.40.50.2300">
    <property type="match status" value="1"/>
</dbReference>
<keyword evidence="9" id="KW-1185">Reference proteome</keyword>
<keyword evidence="3" id="KW-0238">DNA-binding</keyword>
<proteinExistence type="predicted"/>
<dbReference type="SUPFAM" id="SSF52172">
    <property type="entry name" value="CheY-like"/>
    <property type="match status" value="1"/>
</dbReference>
<keyword evidence="4" id="KW-0804">Transcription</keyword>
<dbReference type="AlphaFoldDB" id="A0A923PFQ3"/>
<dbReference type="SUPFAM" id="SSF46894">
    <property type="entry name" value="C-terminal effector domain of the bipartite response regulators"/>
    <property type="match status" value="1"/>
</dbReference>
<feature type="domain" description="HTH luxR-type" evidence="6">
    <location>
        <begin position="221"/>
        <end position="288"/>
    </location>
</feature>
<feature type="modified residue" description="4-aspartylphosphate" evidence="5">
    <location>
        <position position="135"/>
    </location>
</feature>
<dbReference type="PROSITE" id="PS50110">
    <property type="entry name" value="RESPONSE_REGULATORY"/>
    <property type="match status" value="1"/>
</dbReference>
<dbReference type="InterPro" id="IPR000792">
    <property type="entry name" value="Tscrpt_reg_LuxR_C"/>
</dbReference>
<evidence type="ECO:0000259" key="6">
    <source>
        <dbReference type="PROSITE" id="PS50043"/>
    </source>
</evidence>
<dbReference type="PANTHER" id="PTHR43214:SF41">
    <property type="entry name" value="NITRATE_NITRITE RESPONSE REGULATOR PROTEIN NARP"/>
    <property type="match status" value="1"/>
</dbReference>
<dbReference type="Proteomes" id="UP000650081">
    <property type="component" value="Unassembled WGS sequence"/>
</dbReference>
<evidence type="ECO:0000256" key="1">
    <source>
        <dbReference type="ARBA" id="ARBA00022553"/>
    </source>
</evidence>